<keyword evidence="1" id="KW-0472">Membrane</keyword>
<evidence type="ECO:0000259" key="2">
    <source>
        <dbReference type="Pfam" id="PF10756"/>
    </source>
</evidence>
<organism evidence="3 4">
    <name type="scientific">Nocardia terpenica</name>
    <dbReference type="NCBI Taxonomy" id="455432"/>
    <lineage>
        <taxon>Bacteria</taxon>
        <taxon>Bacillati</taxon>
        <taxon>Actinomycetota</taxon>
        <taxon>Actinomycetes</taxon>
        <taxon>Mycobacteriales</taxon>
        <taxon>Nocardiaceae</taxon>
        <taxon>Nocardia</taxon>
    </lineage>
</organism>
<feature type="transmembrane region" description="Helical" evidence="1">
    <location>
        <begin position="18"/>
        <end position="37"/>
    </location>
</feature>
<dbReference type="RefSeq" id="WP_067579548.1">
    <property type="nucleotide sequence ID" value="NZ_JABMCZ010000002.1"/>
</dbReference>
<dbReference type="InterPro" id="IPR019692">
    <property type="entry name" value="CFP-6_PH"/>
</dbReference>
<dbReference type="STRING" id="455432.AWN90_09595"/>
<dbReference type="EMBL" id="LWGR01000021">
    <property type="protein sequence ID" value="KZM68178.1"/>
    <property type="molecule type" value="Genomic_DNA"/>
</dbReference>
<keyword evidence="4" id="KW-1185">Reference proteome</keyword>
<comment type="caution">
    <text evidence="3">The sequence shown here is derived from an EMBL/GenBank/DDBJ whole genome shotgun (WGS) entry which is preliminary data.</text>
</comment>
<feature type="domain" description="Low molecular weight protein antigen 6 PH" evidence="2">
    <location>
        <begin position="63"/>
        <end position="145"/>
    </location>
</feature>
<evidence type="ECO:0000256" key="1">
    <source>
        <dbReference type="SAM" id="Phobius"/>
    </source>
</evidence>
<keyword evidence="1" id="KW-0812">Transmembrane</keyword>
<dbReference type="OrthoDB" id="4381453at2"/>
<evidence type="ECO:0000313" key="4">
    <source>
        <dbReference type="Proteomes" id="UP000076512"/>
    </source>
</evidence>
<dbReference type="AlphaFoldDB" id="A0A164H3V8"/>
<protein>
    <recommendedName>
        <fullName evidence="2">Low molecular weight protein antigen 6 PH domain-containing protein</fullName>
    </recommendedName>
</protein>
<gene>
    <name evidence="3" type="ORF">AWN90_09595</name>
</gene>
<name>A0A164H3V8_9NOCA</name>
<evidence type="ECO:0000313" key="3">
    <source>
        <dbReference type="EMBL" id="KZM68178.1"/>
    </source>
</evidence>
<dbReference type="Pfam" id="PF10756">
    <property type="entry name" value="bPH_6"/>
    <property type="match status" value="1"/>
</dbReference>
<keyword evidence="1" id="KW-1133">Transmembrane helix</keyword>
<sequence length="154" mass="16113">MTASESGSRLAWSTPPGALAAAAVGGVALAGAAVLATDAPSRLLVGVAALALLGLAGLGLRQRPRLTIVPGARPRLVVRGLLGPAEYAPEQILRARVVGFRRLGRRVPNLELDVDHDGHERLLIFGRWDLGTHPEDVLEALITHGLAPRAPGQR</sequence>
<reference evidence="3 4" key="1">
    <citation type="submission" date="2016-04" db="EMBL/GenBank/DDBJ databases">
        <authorList>
            <person name="Evans L.H."/>
            <person name="Alamgir A."/>
            <person name="Owens N."/>
            <person name="Weber N.D."/>
            <person name="Virtaneva K."/>
            <person name="Barbian K."/>
            <person name="Babar A."/>
            <person name="Rosenke K."/>
        </authorList>
    </citation>
    <scope>NUCLEOTIDE SEQUENCE [LARGE SCALE GENOMIC DNA]</scope>
    <source>
        <strain evidence="3 4">IFM 0406</strain>
    </source>
</reference>
<proteinExistence type="predicted"/>
<dbReference type="Proteomes" id="UP000076512">
    <property type="component" value="Unassembled WGS sequence"/>
</dbReference>
<feature type="transmembrane region" description="Helical" evidence="1">
    <location>
        <begin position="43"/>
        <end position="60"/>
    </location>
</feature>
<accession>A0A164H3V8</accession>